<accession>A0A0S7C3R4</accession>
<evidence type="ECO:0000313" key="10">
    <source>
        <dbReference type="Proteomes" id="UP000053091"/>
    </source>
</evidence>
<dbReference type="EC" id="5.6.1.7" evidence="6"/>
<feature type="binding site" evidence="6">
    <location>
        <position position="415"/>
    </location>
    <ligand>
        <name>ATP</name>
        <dbReference type="ChEBI" id="CHEBI:30616"/>
    </ligand>
</feature>
<evidence type="ECO:0000313" key="9">
    <source>
        <dbReference type="EMBL" id="GAP43439.1"/>
    </source>
</evidence>
<dbReference type="GO" id="GO:0051082">
    <property type="term" value="F:unfolded protein binding"/>
    <property type="evidence" value="ECO:0007669"/>
    <property type="project" value="UniProtKB-UniRule"/>
</dbReference>
<dbReference type="NCBIfam" id="NF009489">
    <property type="entry name" value="PRK12851.1"/>
    <property type="match status" value="1"/>
</dbReference>
<dbReference type="Pfam" id="PF00118">
    <property type="entry name" value="Cpn60_TCP1"/>
    <property type="match status" value="1"/>
</dbReference>
<evidence type="ECO:0000256" key="3">
    <source>
        <dbReference type="ARBA" id="ARBA00022840"/>
    </source>
</evidence>
<dbReference type="GO" id="GO:0005737">
    <property type="term" value="C:cytoplasm"/>
    <property type="evidence" value="ECO:0007669"/>
    <property type="project" value="UniProtKB-SubCell"/>
</dbReference>
<dbReference type="GO" id="GO:0005524">
    <property type="term" value="F:ATP binding"/>
    <property type="evidence" value="ECO:0007669"/>
    <property type="project" value="UniProtKB-UniRule"/>
</dbReference>
<keyword evidence="2 6" id="KW-0547">Nucleotide-binding</keyword>
<gene>
    <name evidence="6" type="primary">groEL</name>
    <name evidence="6" type="synonym">groL</name>
    <name evidence="9" type="ORF">TBC1_111592</name>
</gene>
<evidence type="ECO:0000256" key="6">
    <source>
        <dbReference type="HAMAP-Rule" id="MF_00600"/>
    </source>
</evidence>
<dbReference type="InterPro" id="IPR018370">
    <property type="entry name" value="Chaperonin_Cpn60_CS"/>
</dbReference>
<dbReference type="NCBIfam" id="NF009487">
    <property type="entry name" value="PRK12849.1"/>
    <property type="match status" value="1"/>
</dbReference>
<reference evidence="9" key="1">
    <citation type="journal article" date="2015" name="Genome Announc.">
        <title>Draft Genome Sequence of Bacteroidales Strain TBC1, a Novel Isolate from a Methanogenic Wastewater Treatment System.</title>
        <authorList>
            <person name="Tourlousse D.M."/>
            <person name="Matsuura N."/>
            <person name="Sun L."/>
            <person name="Toyonaga M."/>
            <person name="Kuroda K."/>
            <person name="Ohashi A."/>
            <person name="Cruz R."/>
            <person name="Yamaguchi T."/>
            <person name="Sekiguchi Y."/>
        </authorList>
    </citation>
    <scope>NUCLEOTIDE SEQUENCE [LARGE SCALE GENOMIC DNA]</scope>
    <source>
        <strain evidence="9">TBC1</strain>
    </source>
</reference>
<dbReference type="EMBL" id="DF968182">
    <property type="protein sequence ID" value="GAP43439.1"/>
    <property type="molecule type" value="Genomic_DNA"/>
</dbReference>
<dbReference type="SUPFAM" id="SSF54849">
    <property type="entry name" value="GroEL-intermediate domain like"/>
    <property type="match status" value="1"/>
</dbReference>
<sequence>MAKQIIFNIEAREELKKGVDALANAVKVTLGPKGRNVIIDKAYGAPVVTKDGVTVAKEVELKDGIQNMGAQMVKEVASKTADVAGDGTTTATVLAQSIVTTGMKNVTAGANPMDLKRGVDKAVVKVVEFLKTQSIRIEEGSEKITQVATISANNDSFIGEKIAEAMNKVKKEGVITIEEAKGIETTVKVVEGMQFDRGYISPYFITDTEKMEAVYENPFILIYDKKISVMKDFLPILEKTVQTGRPLLIIAEDVDGEALATLVVNKIRGSLKIAAVKAPGFGDRRKEMLEDIAVLTGGTVISEEKGYRLEDADLSYLGQADKITVDKENTTIVSGRGDVDNIKARVAMIKAQIETTTSDYDREKLQERLAKLAGGVAVIYVGAASEVEMKEKKDRFDDALHATRAAIEEGIIPGGGVAYIRAIPMLDDLKGENEDEEIGIAIVKRALEEPLRQIVENAGLEGSVIVQKVREGKDDYGFNARTEVYEKLFQAGVIDPTKVARVALENAASIAGMLLTTECVLADIKEEKEPAMPNPGMGGMGGMY</sequence>
<dbReference type="Proteomes" id="UP000053091">
    <property type="component" value="Unassembled WGS sequence"/>
</dbReference>
<dbReference type="STRING" id="1678841.TBC1_111592"/>
<evidence type="ECO:0000256" key="5">
    <source>
        <dbReference type="ARBA" id="ARBA00023235"/>
    </source>
</evidence>
<keyword evidence="3 6" id="KW-0067">ATP-binding</keyword>
<keyword evidence="5 6" id="KW-0413">Isomerase</keyword>
<dbReference type="NCBIfam" id="NF009488">
    <property type="entry name" value="PRK12850.1"/>
    <property type="match status" value="1"/>
</dbReference>
<dbReference type="FunFam" id="3.50.7.10:FF:000001">
    <property type="entry name" value="60 kDa chaperonin"/>
    <property type="match status" value="1"/>
</dbReference>
<dbReference type="GO" id="GO:0140662">
    <property type="term" value="F:ATP-dependent protein folding chaperone"/>
    <property type="evidence" value="ECO:0007669"/>
    <property type="project" value="InterPro"/>
</dbReference>
<dbReference type="GO" id="GO:0016853">
    <property type="term" value="F:isomerase activity"/>
    <property type="evidence" value="ECO:0007669"/>
    <property type="project" value="UniProtKB-KW"/>
</dbReference>
<feature type="binding site" evidence="6">
    <location>
        <begin position="29"/>
        <end position="32"/>
    </location>
    <ligand>
        <name>ATP</name>
        <dbReference type="ChEBI" id="CHEBI:30616"/>
    </ligand>
</feature>
<keyword evidence="4 6" id="KW-0143">Chaperone</keyword>
<evidence type="ECO:0000256" key="8">
    <source>
        <dbReference type="RuleBase" id="RU000419"/>
    </source>
</evidence>
<proteinExistence type="inferred from homology"/>
<feature type="binding site" evidence="6">
    <location>
        <begin position="86"/>
        <end position="90"/>
    </location>
    <ligand>
        <name>ATP</name>
        <dbReference type="ChEBI" id="CHEBI:30616"/>
    </ligand>
</feature>
<dbReference type="GO" id="GO:0042026">
    <property type="term" value="P:protein refolding"/>
    <property type="evidence" value="ECO:0007669"/>
    <property type="project" value="UniProtKB-UniRule"/>
</dbReference>
<dbReference type="InterPro" id="IPR027413">
    <property type="entry name" value="GROEL-like_equatorial_sf"/>
</dbReference>
<dbReference type="InterPro" id="IPR001844">
    <property type="entry name" value="Cpn60/GroEL"/>
</dbReference>
<dbReference type="NCBIfam" id="NF000592">
    <property type="entry name" value="PRK00013.1"/>
    <property type="match status" value="1"/>
</dbReference>
<name>A0A0S7C3R4_9BACT</name>
<dbReference type="SUPFAM" id="SSF52029">
    <property type="entry name" value="GroEL apical domain-like"/>
    <property type="match status" value="1"/>
</dbReference>
<comment type="subunit">
    <text evidence="6 8">Forms a cylinder of 14 subunits composed of two heptameric rings stacked back-to-back. Interacts with the co-chaperonin GroES.</text>
</comment>
<dbReference type="CDD" id="cd03344">
    <property type="entry name" value="GroEL"/>
    <property type="match status" value="1"/>
</dbReference>
<dbReference type="InterPro" id="IPR027409">
    <property type="entry name" value="GroEL-like_apical_dom_sf"/>
</dbReference>
<dbReference type="Gene3D" id="3.30.260.10">
    <property type="entry name" value="TCP-1-like chaperonin intermediate domain"/>
    <property type="match status" value="1"/>
</dbReference>
<dbReference type="Gene3D" id="3.50.7.10">
    <property type="entry name" value="GroEL"/>
    <property type="match status" value="1"/>
</dbReference>
<protein>
    <recommendedName>
        <fullName evidence="6">Chaperonin GroEL</fullName>
        <ecNumber evidence="6">5.6.1.7</ecNumber>
    </recommendedName>
    <alternativeName>
        <fullName evidence="6">60 kDa chaperonin</fullName>
    </alternativeName>
    <alternativeName>
        <fullName evidence="6">Chaperonin-60</fullName>
        <shortName evidence="6">Cpn60</shortName>
    </alternativeName>
</protein>
<dbReference type="OrthoDB" id="9766614at2"/>
<dbReference type="PANTHER" id="PTHR45633">
    <property type="entry name" value="60 KDA HEAT SHOCK PROTEIN, MITOCHONDRIAL"/>
    <property type="match status" value="1"/>
</dbReference>
<feature type="binding site" evidence="6">
    <location>
        <position position="50"/>
    </location>
    <ligand>
        <name>ATP</name>
        <dbReference type="ChEBI" id="CHEBI:30616"/>
    </ligand>
</feature>
<dbReference type="RefSeq" id="WP_062040515.1">
    <property type="nucleotide sequence ID" value="NZ_DF968182.1"/>
</dbReference>
<dbReference type="PROSITE" id="PS00296">
    <property type="entry name" value="CHAPERONINS_CPN60"/>
    <property type="match status" value="1"/>
</dbReference>
<dbReference type="AlphaFoldDB" id="A0A0S7C3R4"/>
<evidence type="ECO:0000256" key="1">
    <source>
        <dbReference type="ARBA" id="ARBA00006607"/>
    </source>
</evidence>
<dbReference type="PRINTS" id="PR00298">
    <property type="entry name" value="CHAPERONIN60"/>
</dbReference>
<feature type="binding site" evidence="6">
    <location>
        <position position="495"/>
    </location>
    <ligand>
        <name>ATP</name>
        <dbReference type="ChEBI" id="CHEBI:30616"/>
    </ligand>
</feature>
<dbReference type="SUPFAM" id="SSF48592">
    <property type="entry name" value="GroEL equatorial domain-like"/>
    <property type="match status" value="1"/>
</dbReference>
<evidence type="ECO:0000256" key="4">
    <source>
        <dbReference type="ARBA" id="ARBA00023186"/>
    </source>
</evidence>
<comment type="function">
    <text evidence="6 8">Together with its co-chaperonin GroES, plays an essential role in assisting protein folding. The GroEL-GroES system forms a nano-cage that allows encapsulation of the non-native substrate proteins and provides a physical environment optimized to promote and accelerate protein folding.</text>
</comment>
<dbReference type="Gene3D" id="1.10.560.10">
    <property type="entry name" value="GroEL-like equatorial domain"/>
    <property type="match status" value="1"/>
</dbReference>
<evidence type="ECO:0000256" key="2">
    <source>
        <dbReference type="ARBA" id="ARBA00022741"/>
    </source>
</evidence>
<comment type="caution">
    <text evidence="6">Lacks conserved residue(s) required for the propagation of feature annotation.</text>
</comment>
<keyword evidence="10" id="KW-1185">Reference proteome</keyword>
<comment type="similarity">
    <text evidence="1 6 7">Belongs to the chaperonin (HSP60) family.</text>
</comment>
<dbReference type="InterPro" id="IPR027410">
    <property type="entry name" value="TCP-1-like_intermed_sf"/>
</dbReference>
<evidence type="ECO:0000256" key="7">
    <source>
        <dbReference type="RuleBase" id="RU000418"/>
    </source>
</evidence>
<dbReference type="PATRIC" id="fig|1678841.3.peg.1778"/>
<dbReference type="HAMAP" id="MF_00600">
    <property type="entry name" value="CH60"/>
    <property type="match status" value="1"/>
</dbReference>
<keyword evidence="6" id="KW-0963">Cytoplasm</keyword>
<dbReference type="NCBIfam" id="TIGR02348">
    <property type="entry name" value="GroEL"/>
    <property type="match status" value="1"/>
</dbReference>
<dbReference type="InterPro" id="IPR002423">
    <property type="entry name" value="Cpn60/GroEL/TCP-1"/>
</dbReference>
<comment type="subcellular location">
    <subcellularLocation>
        <location evidence="6">Cytoplasm</location>
    </subcellularLocation>
</comment>
<organism evidence="9">
    <name type="scientific">Lentimicrobium saccharophilum</name>
    <dbReference type="NCBI Taxonomy" id="1678841"/>
    <lineage>
        <taxon>Bacteria</taxon>
        <taxon>Pseudomonadati</taxon>
        <taxon>Bacteroidota</taxon>
        <taxon>Bacteroidia</taxon>
        <taxon>Bacteroidales</taxon>
        <taxon>Lentimicrobiaceae</taxon>
        <taxon>Lentimicrobium</taxon>
    </lineage>
</organism>